<dbReference type="PANTHER" id="PTHR47926:SF442">
    <property type="entry name" value="PUTATIVE-RELATED"/>
    <property type="match status" value="1"/>
</dbReference>
<dbReference type="InterPro" id="IPR002885">
    <property type="entry name" value="PPR_rpt"/>
</dbReference>
<reference evidence="4 5" key="1">
    <citation type="submission" date="2019-07" db="EMBL/GenBank/DDBJ databases">
        <title>WGS assembly of Gossypium tomentosum.</title>
        <authorList>
            <person name="Chen Z.J."/>
            <person name="Sreedasyam A."/>
            <person name="Ando A."/>
            <person name="Song Q."/>
            <person name="De L."/>
            <person name="Hulse-Kemp A."/>
            <person name="Ding M."/>
            <person name="Ye W."/>
            <person name="Kirkbride R."/>
            <person name="Jenkins J."/>
            <person name="Plott C."/>
            <person name="Lovell J."/>
            <person name="Lin Y.-M."/>
            <person name="Vaughn R."/>
            <person name="Liu B."/>
            <person name="Li W."/>
            <person name="Simpson S."/>
            <person name="Scheffler B."/>
            <person name="Saski C."/>
            <person name="Grover C."/>
            <person name="Hu G."/>
            <person name="Conover J."/>
            <person name="Carlson J."/>
            <person name="Shu S."/>
            <person name="Boston L."/>
            <person name="Williams M."/>
            <person name="Peterson D."/>
            <person name="Mcgee K."/>
            <person name="Jones D."/>
            <person name="Wendel J."/>
            <person name="Stelly D."/>
            <person name="Grimwood J."/>
            <person name="Schmutz J."/>
        </authorList>
    </citation>
    <scope>NUCLEOTIDE SEQUENCE [LARGE SCALE GENOMIC DNA]</scope>
    <source>
        <strain evidence="4">7179.01</strain>
    </source>
</reference>
<gene>
    <name evidence="4" type="ORF">ES332_D02G204100v1</name>
</gene>
<name>A0A5D2LZT5_GOSTO</name>
<organism evidence="4 5">
    <name type="scientific">Gossypium tomentosum</name>
    <name type="common">Hawaiian cotton</name>
    <name type="synonym">Gossypium sandvicense</name>
    <dbReference type="NCBI Taxonomy" id="34277"/>
    <lineage>
        <taxon>Eukaryota</taxon>
        <taxon>Viridiplantae</taxon>
        <taxon>Streptophyta</taxon>
        <taxon>Embryophyta</taxon>
        <taxon>Tracheophyta</taxon>
        <taxon>Spermatophyta</taxon>
        <taxon>Magnoliopsida</taxon>
        <taxon>eudicotyledons</taxon>
        <taxon>Gunneridae</taxon>
        <taxon>Pentapetalae</taxon>
        <taxon>rosids</taxon>
        <taxon>malvids</taxon>
        <taxon>Malvales</taxon>
        <taxon>Malvaceae</taxon>
        <taxon>Malvoideae</taxon>
        <taxon>Gossypium</taxon>
    </lineage>
</organism>
<sequence>MRLSGFLSLVRTLPILAQSNYRAFTSYCNINPDLGVYYKNKTINELIRSRRLDDAQNLFDQMSIRDSITYNLLITGHGRYGNPKQALYIYKEMVSQEIQETGPTYSSVITVCANEGFYREGIQVHCRVISLGFGLNLFIGSSLVNLYLHMGLVDVAWKLFDQLPERNLAAWNLLLNGFLELGKIEELFGLHDQMKWEGVKPNGLSFCYLIRACCNARFLDEGMQLHCHVIKAGWVECNVFVANALVDFYSACGNFIDARKAFLLIPVQDVISWNSIISVYVENDLLYDAIELLSRMHFWDKKPSIRSFVGLLNLSSRREDILLGRQIHCFITKVGFDLGSVHIQSALIDMYGKCGEIESSQSVYGRASKRTLECCNSLITSFLHCGITGDVFEIFGLMVDEGIRIDEVTLSTTLKALSLSTWASLDSCRLLHCCAIKSGYESDVAVSCSLIDLYSRCGHFELSRKVFETLPLPNIFCFASIINGYARNGMGNESVSLLEAMIQKGLVPDKVTFLCVLNGCNHAGLLEEGKFVFNLMKSYGICPERQHFSCMVDLLGRAGLVYEAEELLQQSPGGGDSVMWSSLLRSCGVHKNEIVGKRVAKVLMELGQDSFAIYLQVSNFYSEVGEFKASLQIRELAMARKVMREIGHSSIELEALACNWKRTPFPPDSLIQVSF</sequence>
<dbReference type="Pfam" id="PF13041">
    <property type="entry name" value="PPR_2"/>
    <property type="match status" value="3"/>
</dbReference>
<dbReference type="GO" id="GO:0003723">
    <property type="term" value="F:RNA binding"/>
    <property type="evidence" value="ECO:0007669"/>
    <property type="project" value="InterPro"/>
</dbReference>
<feature type="repeat" description="PPR" evidence="2">
    <location>
        <begin position="509"/>
        <end position="543"/>
    </location>
</feature>
<keyword evidence="5" id="KW-1185">Reference proteome</keyword>
<feature type="repeat" description="PPR" evidence="2">
    <location>
        <begin position="66"/>
        <end position="100"/>
    </location>
</feature>
<dbReference type="FunFam" id="1.25.40.10:FF:000090">
    <property type="entry name" value="Pentatricopeptide repeat-containing protein, chloroplastic"/>
    <property type="match status" value="1"/>
</dbReference>
<evidence type="ECO:0000256" key="3">
    <source>
        <dbReference type="SAM" id="SignalP"/>
    </source>
</evidence>
<proteinExistence type="predicted"/>
<evidence type="ECO:0000313" key="5">
    <source>
        <dbReference type="Proteomes" id="UP000322667"/>
    </source>
</evidence>
<dbReference type="AlphaFoldDB" id="A0A5D2LZT5"/>
<dbReference type="Gene3D" id="1.25.40.10">
    <property type="entry name" value="Tetratricopeptide repeat domain"/>
    <property type="match status" value="5"/>
</dbReference>
<feature type="chain" id="PRO_5022976138" description="Pentacotripeptide-repeat region of PRORP domain-containing protein" evidence="3">
    <location>
        <begin position="18"/>
        <end position="675"/>
    </location>
</feature>
<accession>A0A5D2LZT5</accession>
<feature type="signal peptide" evidence="3">
    <location>
        <begin position="1"/>
        <end position="17"/>
    </location>
</feature>
<dbReference type="PROSITE" id="PS51375">
    <property type="entry name" value="PPR"/>
    <property type="match status" value="5"/>
</dbReference>
<dbReference type="InterPro" id="IPR046960">
    <property type="entry name" value="PPR_At4g14850-like_plant"/>
</dbReference>
<dbReference type="PANTHER" id="PTHR47926">
    <property type="entry name" value="PENTATRICOPEPTIDE REPEAT-CONTAINING PROTEIN"/>
    <property type="match status" value="1"/>
</dbReference>
<dbReference type="GO" id="GO:0009451">
    <property type="term" value="P:RNA modification"/>
    <property type="evidence" value="ECO:0007669"/>
    <property type="project" value="InterPro"/>
</dbReference>
<dbReference type="NCBIfam" id="TIGR00756">
    <property type="entry name" value="PPR"/>
    <property type="match status" value="5"/>
</dbReference>
<evidence type="ECO:0000256" key="1">
    <source>
        <dbReference type="ARBA" id="ARBA00022737"/>
    </source>
</evidence>
<keyword evidence="1" id="KW-0677">Repeat</keyword>
<feature type="repeat" description="PPR" evidence="2">
    <location>
        <begin position="167"/>
        <end position="201"/>
    </location>
</feature>
<evidence type="ECO:0008006" key="6">
    <source>
        <dbReference type="Google" id="ProtNLM"/>
    </source>
</evidence>
<feature type="repeat" description="PPR" evidence="2">
    <location>
        <begin position="474"/>
        <end position="508"/>
    </location>
</feature>
<feature type="repeat" description="PPR" evidence="2">
    <location>
        <begin position="269"/>
        <end position="303"/>
    </location>
</feature>
<dbReference type="InterPro" id="IPR011990">
    <property type="entry name" value="TPR-like_helical_dom_sf"/>
</dbReference>
<evidence type="ECO:0000256" key="2">
    <source>
        <dbReference type="PROSITE-ProRule" id="PRU00708"/>
    </source>
</evidence>
<dbReference type="EMBL" id="CM017624">
    <property type="protein sequence ID" value="TYH84539.1"/>
    <property type="molecule type" value="Genomic_DNA"/>
</dbReference>
<keyword evidence="3" id="KW-0732">Signal</keyword>
<dbReference type="Proteomes" id="UP000322667">
    <property type="component" value="Chromosome D02"/>
</dbReference>
<evidence type="ECO:0000313" key="4">
    <source>
        <dbReference type="EMBL" id="TYH84539.1"/>
    </source>
</evidence>
<protein>
    <recommendedName>
        <fullName evidence="6">Pentacotripeptide-repeat region of PRORP domain-containing protein</fullName>
    </recommendedName>
</protein>
<dbReference type="Pfam" id="PF01535">
    <property type="entry name" value="PPR"/>
    <property type="match status" value="3"/>
</dbReference>